<protein>
    <submittedName>
        <fullName evidence="1">Uncharacterized protein</fullName>
    </submittedName>
</protein>
<accession>A0ACC8XHC9</accession>
<proteinExistence type="predicted"/>
<comment type="caution">
    <text evidence="1">The sequence shown here is derived from an EMBL/GenBank/DDBJ whole genome shotgun (WGS) entry which is preliminary data.</text>
</comment>
<organism evidence="1 2">
    <name type="scientific">Candidatus Epulonipiscium fishelsonii</name>
    <dbReference type="NCBI Taxonomy" id="77094"/>
    <lineage>
        <taxon>Bacteria</taxon>
        <taxon>Bacillati</taxon>
        <taxon>Bacillota</taxon>
        <taxon>Clostridia</taxon>
        <taxon>Lachnospirales</taxon>
        <taxon>Lachnospiraceae</taxon>
        <taxon>Candidatus Epulonipiscium</taxon>
    </lineage>
</organism>
<evidence type="ECO:0000313" key="1">
    <source>
        <dbReference type="EMBL" id="ONI42915.1"/>
    </source>
</evidence>
<keyword evidence="2" id="KW-1185">Reference proteome</keyword>
<dbReference type="EMBL" id="LJHD01000173">
    <property type="protein sequence ID" value="ONI42915.1"/>
    <property type="molecule type" value="Genomic_DNA"/>
</dbReference>
<evidence type="ECO:0000313" key="2">
    <source>
        <dbReference type="Proteomes" id="UP000188637"/>
    </source>
</evidence>
<sequence length="532" mass="59802">MLKKMLVLSITAGLVGCTTDNPDLQETTTELKKNEVIIANAAETDNGWDPIHGWGQHEPPLIQSKLVTVSGSGKLSGDLATDFEPNEDNSIWRFKLRDDVKFSDGEAFTSEDVEFTMNTIKEISTDVDLSMVEKIEIVNEYEIRFHLTYPSSTFIYHLATIPIVPAHAYDENYRYNPIGTGPYKMVQWDIGQQRILEINELYYGEKPTIERLVFAFMNPSTALAAVQAGKVDIALADITTATNTVEGYDMLQFKTTENMGISMPFVPEQDQPNQQGYKVGNDVTSDLAIRKALSIAVDREDFAKNVLSGFGIPSFSLCSGMEWDNLDVVFEDGKIEEAKLLLETSGWIDEDGDGIREKEGLKASFDLIYPADIVLRQLTAVAFSEIGKDIGIEIKPTGMSWDEVFENWYSKANVLLVGNPTPNELHAYNTKKNLGDSFANMYYYSNDTVENYMDMAMLATTVEEANEYWRKSIWDGKTGSSMLGDCPVVWMATVDHMYFVSQDLDIGEHELHSHSSNGMQILNNVTEWKFKY</sequence>
<dbReference type="Proteomes" id="UP000188637">
    <property type="component" value="Unassembled WGS sequence"/>
</dbReference>
<gene>
    <name evidence="1" type="ORF">AN640_07005</name>
</gene>
<reference evidence="1" key="1">
    <citation type="submission" date="2016-08" db="EMBL/GenBank/DDBJ databases">
        <authorList>
            <person name="Ngugi D.K."/>
            <person name="Miyake S."/>
            <person name="Stingl U."/>
        </authorList>
    </citation>
    <scope>NUCLEOTIDE SEQUENCE</scope>
    <source>
        <strain evidence="1">SCG-D08WGA-EpuloA1</strain>
    </source>
</reference>
<name>A0ACC8XHC9_9FIRM</name>